<evidence type="ECO:0000313" key="10">
    <source>
        <dbReference type="Proteomes" id="UP000265489"/>
    </source>
</evidence>
<dbReference type="GO" id="GO:0009401">
    <property type="term" value="P:phosphoenolpyruvate-dependent sugar phosphotransferase system"/>
    <property type="evidence" value="ECO:0007669"/>
    <property type="project" value="UniProtKB-KW"/>
</dbReference>
<keyword evidence="7" id="KW-0418">Kinase</keyword>
<dbReference type="GO" id="GO:0016020">
    <property type="term" value="C:membrane"/>
    <property type="evidence" value="ECO:0007669"/>
    <property type="project" value="InterPro"/>
</dbReference>
<dbReference type="GeneID" id="66580856"/>
<dbReference type="RefSeq" id="WP_118326040.1">
    <property type="nucleotide sequence ID" value="NZ_JAQEUN010000004.1"/>
</dbReference>
<comment type="caution">
    <text evidence="9">The sequence shown here is derived from an EMBL/GenBank/DDBJ whole genome shotgun (WGS) entry which is preliminary data.</text>
</comment>
<dbReference type="PROSITE" id="PS51096">
    <property type="entry name" value="PTS_EIIA_TYPE_4"/>
    <property type="match status" value="1"/>
</dbReference>
<evidence type="ECO:0000256" key="1">
    <source>
        <dbReference type="ARBA" id="ARBA00004496"/>
    </source>
</evidence>
<keyword evidence="2" id="KW-0813">Transport</keyword>
<dbReference type="Gene3D" id="3.40.50.510">
    <property type="entry name" value="Phosphotransferase system, mannose-type IIA component"/>
    <property type="match status" value="1"/>
</dbReference>
<protein>
    <submittedName>
        <fullName evidence="9">PTS fructose transporter subunit IIA</fullName>
    </submittedName>
</protein>
<accession>A0A395W8L1</accession>
<dbReference type="EMBL" id="QRYQ01000050">
    <property type="protein sequence ID" value="RGU88458.1"/>
    <property type="molecule type" value="Genomic_DNA"/>
</dbReference>
<dbReference type="SUPFAM" id="SSF53062">
    <property type="entry name" value="PTS system fructose IIA component-like"/>
    <property type="match status" value="1"/>
</dbReference>
<dbReference type="PANTHER" id="PTHR33799">
    <property type="entry name" value="PTS PERMEASE-RELATED-RELATED"/>
    <property type="match status" value="1"/>
</dbReference>
<proteinExistence type="predicted"/>
<evidence type="ECO:0000256" key="3">
    <source>
        <dbReference type="ARBA" id="ARBA00022490"/>
    </source>
</evidence>
<dbReference type="GO" id="GO:0005737">
    <property type="term" value="C:cytoplasm"/>
    <property type="evidence" value="ECO:0007669"/>
    <property type="project" value="UniProtKB-SubCell"/>
</dbReference>
<dbReference type="CDD" id="cd00006">
    <property type="entry name" value="PTS_IIA_man"/>
    <property type="match status" value="1"/>
</dbReference>
<name>A0A395W8L1_9FIRM</name>
<comment type="subcellular location">
    <subcellularLocation>
        <location evidence="1">Cytoplasm</location>
    </subcellularLocation>
</comment>
<evidence type="ECO:0000256" key="5">
    <source>
        <dbReference type="ARBA" id="ARBA00022679"/>
    </source>
</evidence>
<evidence type="ECO:0000256" key="7">
    <source>
        <dbReference type="ARBA" id="ARBA00022777"/>
    </source>
</evidence>
<dbReference type="Pfam" id="PF03610">
    <property type="entry name" value="EIIA-man"/>
    <property type="match status" value="1"/>
</dbReference>
<keyword evidence="5" id="KW-0808">Transferase</keyword>
<dbReference type="PANTHER" id="PTHR33799:SF1">
    <property type="entry name" value="PTS SYSTEM MANNOSE-SPECIFIC EIIAB COMPONENT-RELATED"/>
    <property type="match status" value="1"/>
</dbReference>
<dbReference type="GO" id="GO:0016301">
    <property type="term" value="F:kinase activity"/>
    <property type="evidence" value="ECO:0007669"/>
    <property type="project" value="UniProtKB-KW"/>
</dbReference>
<keyword evidence="6" id="KW-0598">Phosphotransferase system</keyword>
<evidence type="ECO:0000256" key="6">
    <source>
        <dbReference type="ARBA" id="ARBA00022683"/>
    </source>
</evidence>
<keyword evidence="3" id="KW-0963">Cytoplasm</keyword>
<dbReference type="Proteomes" id="UP000265489">
    <property type="component" value="Unassembled WGS sequence"/>
</dbReference>
<dbReference type="InterPro" id="IPR004701">
    <property type="entry name" value="PTS_EIIA_man-typ"/>
</dbReference>
<evidence type="ECO:0000313" key="9">
    <source>
        <dbReference type="EMBL" id="RGU88458.1"/>
    </source>
</evidence>
<organism evidence="9 10">
    <name type="scientific">Holdemanella biformis</name>
    <dbReference type="NCBI Taxonomy" id="1735"/>
    <lineage>
        <taxon>Bacteria</taxon>
        <taxon>Bacillati</taxon>
        <taxon>Bacillota</taxon>
        <taxon>Erysipelotrichia</taxon>
        <taxon>Erysipelotrichales</taxon>
        <taxon>Erysipelotrichaceae</taxon>
        <taxon>Holdemanella</taxon>
    </lineage>
</organism>
<feature type="domain" description="PTS EIIA type-4" evidence="8">
    <location>
        <begin position="1"/>
        <end position="121"/>
    </location>
</feature>
<dbReference type="AlphaFoldDB" id="A0A395W8L1"/>
<dbReference type="InterPro" id="IPR033887">
    <property type="entry name" value="PTS_IIA_man"/>
</dbReference>
<dbReference type="InterPro" id="IPR051471">
    <property type="entry name" value="Bacterial_PTS_sugar_comp"/>
</dbReference>
<sequence>MRHFILASHGTFSRGIYNSVQIILGEQPNTHIITAYVEEGQDVNDLIEESLKDIPDTDPVIVCTDVFGGSVNNEWMKRLSRPNTYLITGMNLGLLMNLFMRQDDDIENMIRQSVQEAKDGLIYCNDLLSNDNEEEF</sequence>
<evidence type="ECO:0000256" key="2">
    <source>
        <dbReference type="ARBA" id="ARBA00022448"/>
    </source>
</evidence>
<reference evidence="9 10" key="1">
    <citation type="submission" date="2018-08" db="EMBL/GenBank/DDBJ databases">
        <title>A genome reference for cultivated species of the human gut microbiota.</title>
        <authorList>
            <person name="Zou Y."/>
            <person name="Xue W."/>
            <person name="Luo G."/>
        </authorList>
    </citation>
    <scope>NUCLEOTIDE SEQUENCE [LARGE SCALE GENOMIC DNA]</scope>
    <source>
        <strain evidence="9 10">AF15-20</strain>
    </source>
</reference>
<evidence type="ECO:0000259" key="8">
    <source>
        <dbReference type="PROSITE" id="PS51096"/>
    </source>
</evidence>
<keyword evidence="4" id="KW-0762">Sugar transport</keyword>
<gene>
    <name evidence="9" type="ORF">DWW32_13060</name>
</gene>
<evidence type="ECO:0000256" key="4">
    <source>
        <dbReference type="ARBA" id="ARBA00022597"/>
    </source>
</evidence>
<dbReference type="InterPro" id="IPR036662">
    <property type="entry name" value="PTS_EIIA_man-typ_sf"/>
</dbReference>